<feature type="compositionally biased region" description="Polar residues" evidence="1">
    <location>
        <begin position="501"/>
        <end position="512"/>
    </location>
</feature>
<dbReference type="AlphaFoldDB" id="A0ABD0L550"/>
<gene>
    <name evidence="2" type="ORF">BaRGS_00014076</name>
</gene>
<feature type="region of interest" description="Disordered" evidence="1">
    <location>
        <begin position="37"/>
        <end position="204"/>
    </location>
</feature>
<dbReference type="Proteomes" id="UP001519460">
    <property type="component" value="Unassembled WGS sequence"/>
</dbReference>
<dbReference type="EMBL" id="JACVVK020000081">
    <property type="protein sequence ID" value="KAK7494678.1"/>
    <property type="molecule type" value="Genomic_DNA"/>
</dbReference>
<feature type="compositionally biased region" description="Pro residues" evidence="1">
    <location>
        <begin position="136"/>
        <end position="157"/>
    </location>
</feature>
<feature type="compositionally biased region" description="Acidic residues" evidence="1">
    <location>
        <begin position="187"/>
        <end position="200"/>
    </location>
</feature>
<comment type="caution">
    <text evidence="2">The sequence shown here is derived from an EMBL/GenBank/DDBJ whole genome shotgun (WGS) entry which is preliminary data.</text>
</comment>
<evidence type="ECO:0000256" key="1">
    <source>
        <dbReference type="SAM" id="MobiDB-lite"/>
    </source>
</evidence>
<name>A0ABD0L550_9CAEN</name>
<feature type="region of interest" description="Disordered" evidence="1">
    <location>
        <begin position="226"/>
        <end position="253"/>
    </location>
</feature>
<keyword evidence="3" id="KW-1185">Reference proteome</keyword>
<protein>
    <recommendedName>
        <fullName evidence="4">PDZ domain-containing protein</fullName>
    </recommendedName>
</protein>
<feature type="compositionally biased region" description="Low complexity" evidence="1">
    <location>
        <begin position="114"/>
        <end position="123"/>
    </location>
</feature>
<accession>A0ABD0L550</accession>
<evidence type="ECO:0008006" key="4">
    <source>
        <dbReference type="Google" id="ProtNLM"/>
    </source>
</evidence>
<evidence type="ECO:0000313" key="2">
    <source>
        <dbReference type="EMBL" id="KAK7494678.1"/>
    </source>
</evidence>
<feature type="compositionally biased region" description="Pro residues" evidence="1">
    <location>
        <begin position="474"/>
        <end position="492"/>
    </location>
</feature>
<evidence type="ECO:0000313" key="3">
    <source>
        <dbReference type="Proteomes" id="UP001519460"/>
    </source>
</evidence>
<reference evidence="2 3" key="1">
    <citation type="journal article" date="2023" name="Sci. Data">
        <title>Genome assembly of the Korean intertidal mud-creeper Batillaria attramentaria.</title>
        <authorList>
            <person name="Patra A.K."/>
            <person name="Ho P.T."/>
            <person name="Jun S."/>
            <person name="Lee S.J."/>
            <person name="Kim Y."/>
            <person name="Won Y.J."/>
        </authorList>
    </citation>
    <scope>NUCLEOTIDE SEQUENCE [LARGE SCALE GENOMIC DNA]</scope>
    <source>
        <strain evidence="2">Wonlab-2016</strain>
    </source>
</reference>
<dbReference type="InterPro" id="IPR036034">
    <property type="entry name" value="PDZ_sf"/>
</dbReference>
<organism evidence="2 3">
    <name type="scientific">Batillaria attramentaria</name>
    <dbReference type="NCBI Taxonomy" id="370345"/>
    <lineage>
        <taxon>Eukaryota</taxon>
        <taxon>Metazoa</taxon>
        <taxon>Spiralia</taxon>
        <taxon>Lophotrochozoa</taxon>
        <taxon>Mollusca</taxon>
        <taxon>Gastropoda</taxon>
        <taxon>Caenogastropoda</taxon>
        <taxon>Sorbeoconcha</taxon>
        <taxon>Cerithioidea</taxon>
        <taxon>Batillariidae</taxon>
        <taxon>Batillaria</taxon>
    </lineage>
</organism>
<dbReference type="SUPFAM" id="SSF50156">
    <property type="entry name" value="PDZ domain-like"/>
    <property type="match status" value="1"/>
</dbReference>
<sequence>MENVIKQGYLKKGESMIDWCDALERTLNSLGILKCGEGSDLTPPPLPASVPPPLRRSGSPTTMQPPDEFAPPPPPPPHGKTTHAEHTPPPVHGKTQPTNQAPPLPPLPSHAKTVPALPADLVLPPLPVSSHSQSGAPPPLPPGRQSAQPPPPLPPGRPHTLENKLRPPRQSAATGVRRSPHSQPGFDDQDEGRDSEDESSDYSSDFVSGAFWEINRKIPVPTARRAILSSSNSPASAASSSSGGTRLASVSELTSDGATLLTVSAARLEELDEGYSDLKTVQNIKKSLTASCLDKKSDDHVVASMKKSASEDAIGNMVLTTGQCSGAGASPGEGCSPRASHNCAGGAGTEGTGADTLQTDGPEDGSENFYAPFPAQDAYSTPMKGPGASSPRPAPGETTLLPAQKSEVSGRPPSPEVESTTFTNDVLDDVYSPLSEASTFPDASAGLPPLPPRLDSLPAGKDGGSSSSQDARPVPLPRKNNPPSPALPPPPISQIHSSIINDNSQLSSTENPPSLPPRKCSVNRVQSFESSLVDPPPLPARKAQSLRQRPVTGPPVPASADINSSDYQDEPWEPGAIRRQHSGSGADAGAAENHLRQRMRLDRVHSMHAVVSLKQSQAEILKQEMELPGVTITVTPRAATGIGLVDCGGAVCLHNKFHVGDQVISVCNNKVTSAAAAHKMLKHPTSDLVEMLVKRTPHAQVLTIRRAAEGENIGIKRNGGTAEILYVDPHGLAAQNGLPLHAAGVLSDVRTNWMLTEINSRHLSLFFKDVEIEHRLNAVGREITIVVQPSDYILELKKQLKKLKNYKNFVVS</sequence>
<feature type="compositionally biased region" description="Low complexity" evidence="1">
    <location>
        <begin position="229"/>
        <end position="251"/>
    </location>
</feature>
<feature type="compositionally biased region" description="Pro residues" evidence="1">
    <location>
        <begin position="68"/>
        <end position="78"/>
    </location>
</feature>
<proteinExistence type="predicted"/>
<feature type="region of interest" description="Disordered" evidence="1">
    <location>
        <begin position="346"/>
        <end position="589"/>
    </location>
</feature>
<feature type="compositionally biased region" description="Pro residues" evidence="1">
    <location>
        <begin position="42"/>
        <end position="54"/>
    </location>
</feature>